<gene>
    <name evidence="1" type="ORF">EZS26_000746</name>
</gene>
<evidence type="ECO:0000313" key="1">
    <source>
        <dbReference type="EMBL" id="KAA6303143.1"/>
    </source>
</evidence>
<comment type="caution">
    <text evidence="1">The sequence shown here is derived from an EMBL/GenBank/DDBJ whole genome shotgun (WGS) entry which is preliminary data.</text>
</comment>
<protein>
    <submittedName>
        <fullName evidence="1">Uncharacterized protein</fullName>
    </submittedName>
</protein>
<dbReference type="Proteomes" id="UP000324575">
    <property type="component" value="Unassembled WGS sequence"/>
</dbReference>
<sequence length="55" mass="6410">MKQKEKVEVIKVFCKNCFFGGNIENHLIDCSNKQANPGGYKMGCWEIICKHYKQK</sequence>
<evidence type="ECO:0000313" key="2">
    <source>
        <dbReference type="Proteomes" id="UP000324575"/>
    </source>
</evidence>
<dbReference type="AlphaFoldDB" id="A0A5M8P3V5"/>
<reference evidence="1 2" key="1">
    <citation type="submission" date="2019-03" db="EMBL/GenBank/DDBJ databases">
        <title>Single cell metagenomics reveals metabolic interactions within the superorganism composed of flagellate Streblomastix strix and complex community of Bacteroidetes bacteria on its surface.</title>
        <authorList>
            <person name="Treitli S.C."/>
            <person name="Kolisko M."/>
            <person name="Husnik F."/>
            <person name="Keeling P."/>
            <person name="Hampl V."/>
        </authorList>
    </citation>
    <scope>NUCLEOTIDE SEQUENCE [LARGE SCALE GENOMIC DNA]</scope>
    <source>
        <strain evidence="1">St1</strain>
    </source>
</reference>
<dbReference type="EMBL" id="SNRX01000003">
    <property type="protein sequence ID" value="KAA6303143.1"/>
    <property type="molecule type" value="Genomic_DNA"/>
</dbReference>
<organism evidence="1 2">
    <name type="scientific">Candidatus Ordinivivax streblomastigis</name>
    <dbReference type="NCBI Taxonomy" id="2540710"/>
    <lineage>
        <taxon>Bacteria</taxon>
        <taxon>Pseudomonadati</taxon>
        <taxon>Bacteroidota</taxon>
        <taxon>Bacteroidia</taxon>
        <taxon>Bacteroidales</taxon>
        <taxon>Candidatus Ordinivivax</taxon>
    </lineage>
</organism>
<accession>A0A5M8P3V5</accession>
<name>A0A5M8P3V5_9BACT</name>
<proteinExistence type="predicted"/>